<dbReference type="AlphaFoldDB" id="A0A1T5KQA2"/>
<keyword evidence="1" id="KW-0812">Transmembrane</keyword>
<name>A0A1T5KQA2_9FIRM</name>
<protein>
    <submittedName>
        <fullName evidence="2">Predicted membrane protein</fullName>
    </submittedName>
</protein>
<evidence type="ECO:0000313" key="2">
    <source>
        <dbReference type="EMBL" id="SKC65922.1"/>
    </source>
</evidence>
<gene>
    <name evidence="2" type="ORF">SAMN02194393_02055</name>
</gene>
<dbReference type="STRING" id="36842.SAMN02194393_02055"/>
<keyword evidence="1" id="KW-0472">Membrane</keyword>
<dbReference type="OrthoDB" id="9811308at2"/>
<keyword evidence="3" id="KW-1185">Reference proteome</keyword>
<dbReference type="RefSeq" id="WP_079491363.1">
    <property type="nucleotide sequence ID" value="NZ_FUZT01000004.1"/>
</dbReference>
<feature type="transmembrane region" description="Helical" evidence="1">
    <location>
        <begin position="6"/>
        <end position="26"/>
    </location>
</feature>
<dbReference type="Proteomes" id="UP000190285">
    <property type="component" value="Unassembled WGS sequence"/>
</dbReference>
<evidence type="ECO:0000313" key="3">
    <source>
        <dbReference type="Proteomes" id="UP000190285"/>
    </source>
</evidence>
<reference evidence="2 3" key="1">
    <citation type="submission" date="2017-02" db="EMBL/GenBank/DDBJ databases">
        <authorList>
            <person name="Peterson S.W."/>
        </authorList>
    </citation>
    <scope>NUCLEOTIDE SEQUENCE [LARGE SCALE GENOMIC DNA]</scope>
    <source>
        <strain evidence="2 3">M1</strain>
    </source>
</reference>
<accession>A0A1T5KQA2</accession>
<feature type="transmembrane region" description="Helical" evidence="1">
    <location>
        <begin position="79"/>
        <end position="100"/>
    </location>
</feature>
<feature type="transmembrane region" description="Helical" evidence="1">
    <location>
        <begin position="38"/>
        <end position="59"/>
    </location>
</feature>
<dbReference type="Pfam" id="PF05437">
    <property type="entry name" value="AzlD"/>
    <property type="match status" value="1"/>
</dbReference>
<dbReference type="EMBL" id="FUZT01000004">
    <property type="protein sequence ID" value="SKC65922.1"/>
    <property type="molecule type" value="Genomic_DNA"/>
</dbReference>
<evidence type="ECO:0000256" key="1">
    <source>
        <dbReference type="SAM" id="Phobius"/>
    </source>
</evidence>
<sequence>MNNQILLILGMMFVTYIPRLLPLVMVSGKKLPEKLERFLSFIPYTALGALIIPGVFSAIPEMPLVSLLGIGFSFAYALYKGGIIIPVLGSILVTFTMILVKNGFVF</sequence>
<proteinExistence type="predicted"/>
<organism evidence="2 3">
    <name type="scientific">Maledivibacter halophilus</name>
    <dbReference type="NCBI Taxonomy" id="36842"/>
    <lineage>
        <taxon>Bacteria</taxon>
        <taxon>Bacillati</taxon>
        <taxon>Bacillota</taxon>
        <taxon>Clostridia</taxon>
        <taxon>Peptostreptococcales</taxon>
        <taxon>Caminicellaceae</taxon>
        <taxon>Maledivibacter</taxon>
    </lineage>
</organism>
<dbReference type="InterPro" id="IPR008407">
    <property type="entry name" value="Brnchd-chn_aa_trnsp_AzlD"/>
</dbReference>
<keyword evidence="1" id="KW-1133">Transmembrane helix</keyword>